<evidence type="ECO:0000313" key="7">
    <source>
        <dbReference type="Proteomes" id="UP000614350"/>
    </source>
</evidence>
<keyword evidence="7" id="KW-1185">Reference proteome</keyword>
<dbReference type="AlphaFoldDB" id="A0A834NJA2"/>
<evidence type="ECO:0000313" key="6">
    <source>
        <dbReference type="EMBL" id="KAF7412245.1"/>
    </source>
</evidence>
<dbReference type="InterPro" id="IPR050435">
    <property type="entry name" value="MZM1/LYRM7"/>
</dbReference>
<dbReference type="InterPro" id="IPR045298">
    <property type="entry name" value="Complex1_LYR_LYRM7"/>
</dbReference>
<evidence type="ECO:0000256" key="4">
    <source>
        <dbReference type="ARBA" id="ARBA00023186"/>
    </source>
</evidence>
<comment type="subcellular location">
    <subcellularLocation>
        <location evidence="1">Mitochondrion matrix</location>
    </subcellularLocation>
</comment>
<dbReference type="Proteomes" id="UP000614350">
    <property type="component" value="Unassembled WGS sequence"/>
</dbReference>
<comment type="caution">
    <text evidence="6">The sequence shown here is derived from an EMBL/GenBank/DDBJ whole genome shotgun (WGS) entry which is preliminary data.</text>
</comment>
<keyword evidence="3" id="KW-0496">Mitochondrion</keyword>
<dbReference type="GO" id="GO:0005759">
    <property type="term" value="C:mitochondrial matrix"/>
    <property type="evidence" value="ECO:0007669"/>
    <property type="project" value="UniProtKB-SubCell"/>
</dbReference>
<reference evidence="6" key="1">
    <citation type="journal article" date="2020" name="G3 (Bethesda)">
        <title>High-Quality Assemblies for Three Invasive Social Wasps from the &lt;i&gt;Vespula&lt;/i&gt; Genus.</title>
        <authorList>
            <person name="Harrop T.W.R."/>
            <person name="Guhlin J."/>
            <person name="McLaughlin G.M."/>
            <person name="Permina E."/>
            <person name="Stockwell P."/>
            <person name="Gilligan J."/>
            <person name="Le Lec M.F."/>
            <person name="Gruber M.A.M."/>
            <person name="Quinn O."/>
            <person name="Lovegrove M."/>
            <person name="Duncan E.J."/>
            <person name="Remnant E.J."/>
            <person name="Van Eeckhoven J."/>
            <person name="Graham B."/>
            <person name="Knapp R.A."/>
            <person name="Langford K.W."/>
            <person name="Kronenberg Z."/>
            <person name="Press M.O."/>
            <person name="Eacker S.M."/>
            <person name="Wilson-Rankin E.E."/>
            <person name="Purcell J."/>
            <person name="Lester P.J."/>
            <person name="Dearden P.K."/>
        </authorList>
    </citation>
    <scope>NUCLEOTIDE SEQUENCE</scope>
    <source>
        <strain evidence="6">Marl-1</strain>
    </source>
</reference>
<evidence type="ECO:0000256" key="3">
    <source>
        <dbReference type="ARBA" id="ARBA00023128"/>
    </source>
</evidence>
<name>A0A834NJA2_VESVU</name>
<keyword evidence="4" id="KW-0143">Chaperone</keyword>
<evidence type="ECO:0008006" key="8">
    <source>
        <dbReference type="Google" id="ProtNLM"/>
    </source>
</evidence>
<evidence type="ECO:0000256" key="1">
    <source>
        <dbReference type="ARBA" id="ARBA00004305"/>
    </source>
</evidence>
<feature type="compositionally biased region" description="Low complexity" evidence="5">
    <location>
        <begin position="100"/>
        <end position="113"/>
    </location>
</feature>
<dbReference type="PANTHER" id="PTHR46749">
    <property type="entry name" value="COMPLEX III ASSEMBLY FACTOR LYRM7"/>
    <property type="match status" value="1"/>
</dbReference>
<feature type="region of interest" description="Disordered" evidence="5">
    <location>
        <begin position="98"/>
        <end position="125"/>
    </location>
</feature>
<dbReference type="PANTHER" id="PTHR46749:SF1">
    <property type="entry name" value="COMPLEX III ASSEMBLY FACTOR LYRM7"/>
    <property type="match status" value="1"/>
</dbReference>
<proteinExistence type="inferred from homology"/>
<evidence type="ECO:0000256" key="5">
    <source>
        <dbReference type="SAM" id="MobiDB-lite"/>
    </source>
</evidence>
<comment type="similarity">
    <text evidence="2">Belongs to the complex I LYR family.</text>
</comment>
<dbReference type="CDD" id="cd20267">
    <property type="entry name" value="Complex1_LYR_LYRM7"/>
    <property type="match status" value="1"/>
</dbReference>
<dbReference type="EMBL" id="JACSEA010000001">
    <property type="protein sequence ID" value="KAF7412245.1"/>
    <property type="molecule type" value="Genomic_DNA"/>
</dbReference>
<gene>
    <name evidence="6" type="ORF">HZH66_001141</name>
</gene>
<accession>A0A834NJA2</accession>
<evidence type="ECO:0000256" key="2">
    <source>
        <dbReference type="ARBA" id="ARBA00009508"/>
    </source>
</evidence>
<sequence length="125" mass="14470">MAEILRRKVLHQFKKLHRTRLNTFKGDEYALKVVRAKINEEYRKNKDIMNYADIEKLNKIAQEVEQEIRKTVIQAVEKKPGIFALRITPEMLEDNATCGNSLSSDNNQSNLANKKPVCGENIKKL</sequence>
<dbReference type="GO" id="GO:0044183">
    <property type="term" value="F:protein folding chaperone"/>
    <property type="evidence" value="ECO:0007669"/>
    <property type="project" value="TreeGrafter"/>
</dbReference>
<organism evidence="6 7">
    <name type="scientific">Vespula vulgaris</name>
    <name type="common">Yellow jacket</name>
    <name type="synonym">Wasp</name>
    <dbReference type="NCBI Taxonomy" id="7454"/>
    <lineage>
        <taxon>Eukaryota</taxon>
        <taxon>Metazoa</taxon>
        <taxon>Ecdysozoa</taxon>
        <taxon>Arthropoda</taxon>
        <taxon>Hexapoda</taxon>
        <taxon>Insecta</taxon>
        <taxon>Pterygota</taxon>
        <taxon>Neoptera</taxon>
        <taxon>Endopterygota</taxon>
        <taxon>Hymenoptera</taxon>
        <taxon>Apocrita</taxon>
        <taxon>Aculeata</taxon>
        <taxon>Vespoidea</taxon>
        <taxon>Vespidae</taxon>
        <taxon>Vespinae</taxon>
        <taxon>Vespula</taxon>
    </lineage>
</organism>
<protein>
    <recommendedName>
        <fullName evidence="8">Complex III assembly factor LYRM7</fullName>
    </recommendedName>
</protein>
<dbReference type="GO" id="GO:0034551">
    <property type="term" value="P:mitochondrial respiratory chain complex III assembly"/>
    <property type="evidence" value="ECO:0007669"/>
    <property type="project" value="InterPro"/>
</dbReference>